<dbReference type="InterPro" id="IPR043502">
    <property type="entry name" value="DNA/RNA_pol_sf"/>
</dbReference>
<dbReference type="EMBL" id="CACRXK020003373">
    <property type="protein sequence ID" value="CAB3998507.1"/>
    <property type="molecule type" value="Genomic_DNA"/>
</dbReference>
<evidence type="ECO:0000313" key="2">
    <source>
        <dbReference type="Proteomes" id="UP001152795"/>
    </source>
</evidence>
<dbReference type="PROSITE" id="PS50878">
    <property type="entry name" value="RT_POL"/>
    <property type="match status" value="1"/>
</dbReference>
<proteinExistence type="predicted"/>
<reference evidence="1" key="1">
    <citation type="submission" date="2020-04" db="EMBL/GenBank/DDBJ databases">
        <authorList>
            <person name="Alioto T."/>
            <person name="Alioto T."/>
            <person name="Gomez Garrido J."/>
        </authorList>
    </citation>
    <scope>NUCLEOTIDE SEQUENCE</scope>
    <source>
        <strain evidence="1">A484AB</strain>
    </source>
</reference>
<protein>
    <submittedName>
        <fullName evidence="1">Uncharacterized protein</fullName>
    </submittedName>
</protein>
<keyword evidence="2" id="KW-1185">Reference proteome</keyword>
<sequence length="395" mass="44574">MPVNEETPSLDNLCQKFNNAFVNISSNFSPLDHCPNSPSIHVPDELLVSSNEVFCDLSHIKSRSAIGPDGIPNRVLKDFAFELAPVLAVIYNSSMKQGIFPEQLKASIAIPLPKCHPPKEINSDLRPISLTNQVAKIMEGFTLKRLSDDLLPMLDQFQFAGFDLVDHSVLLSELNCFGVNPVLQNWVSAFLYKRSQCVRIGSSNSEYRYLIGGIPQGMKLGPLLFAVLVNSLINSWHYRVKFVDDLTSLEIIPRNSPSLTPFLVNEVNQYASTRHMRLNPKKCKEMRICFLKYRSPIGGQLLIGGHQVDLVKHFKLLGVYMSDDLSWNKHVGYITKKGFKRLYILRQLKIAGISDKDLALIYISLIRSVLEYAAPVWASYRSTYLMISNPFNEGH</sequence>
<name>A0A7D9I5W3_PARCT</name>
<comment type="caution">
    <text evidence="1">The sequence shown here is derived from an EMBL/GenBank/DDBJ whole genome shotgun (WGS) entry which is preliminary data.</text>
</comment>
<dbReference type="Pfam" id="PF00078">
    <property type="entry name" value="RVT_1"/>
    <property type="match status" value="1"/>
</dbReference>
<accession>A0A7D9I5W3</accession>
<dbReference type="PANTHER" id="PTHR33332">
    <property type="entry name" value="REVERSE TRANSCRIPTASE DOMAIN-CONTAINING PROTEIN"/>
    <property type="match status" value="1"/>
</dbReference>
<dbReference type="Proteomes" id="UP001152795">
    <property type="component" value="Unassembled WGS sequence"/>
</dbReference>
<dbReference type="InterPro" id="IPR000477">
    <property type="entry name" value="RT_dom"/>
</dbReference>
<evidence type="ECO:0000313" key="1">
    <source>
        <dbReference type="EMBL" id="CAB3998507.1"/>
    </source>
</evidence>
<gene>
    <name evidence="1" type="ORF">PACLA_8A085572</name>
</gene>
<dbReference type="SUPFAM" id="SSF56672">
    <property type="entry name" value="DNA/RNA polymerases"/>
    <property type="match status" value="1"/>
</dbReference>
<dbReference type="AlphaFoldDB" id="A0A7D9I5W3"/>
<dbReference type="OrthoDB" id="411378at2759"/>
<organism evidence="1 2">
    <name type="scientific">Paramuricea clavata</name>
    <name type="common">Red gorgonian</name>
    <name type="synonym">Violescent sea-whip</name>
    <dbReference type="NCBI Taxonomy" id="317549"/>
    <lineage>
        <taxon>Eukaryota</taxon>
        <taxon>Metazoa</taxon>
        <taxon>Cnidaria</taxon>
        <taxon>Anthozoa</taxon>
        <taxon>Octocorallia</taxon>
        <taxon>Malacalcyonacea</taxon>
        <taxon>Plexauridae</taxon>
        <taxon>Paramuricea</taxon>
    </lineage>
</organism>